<dbReference type="Proteomes" id="UP000199650">
    <property type="component" value="Unassembled WGS sequence"/>
</dbReference>
<dbReference type="STRING" id="1173584.SAMN05444851_3388"/>
<protein>
    <submittedName>
        <fullName evidence="1">Lipid A 3-O-deacylase (PagL)</fullName>
    </submittedName>
</protein>
<name>A0A1I0RCI8_9RHOB</name>
<dbReference type="OrthoDB" id="6199047at2"/>
<dbReference type="AlphaFoldDB" id="A0A1I0RCI8"/>
<keyword evidence="2" id="KW-1185">Reference proteome</keyword>
<accession>A0A1I0RCI8</accession>
<dbReference type="RefSeq" id="WP_091433796.1">
    <property type="nucleotide sequence ID" value="NZ_FOJB01000005.1"/>
</dbReference>
<sequence length="170" mass="18368">MDGTLAVLFLLTGLIDMWVNYCDTGCMKPASIVARHVASAGKLIFEADSIGAEAYYRHDLPLSFGPFQPSIGASVDSLGDVWIGVGAVNAFHLWGGRSFAQFSFMPGIWLRDDGPMLGHPVEFRSGIDAGYERADGVRYSLSLDHRSNGDIAPINPGLETLQLRVSIPNP</sequence>
<dbReference type="EMBL" id="FOJB01000005">
    <property type="protein sequence ID" value="SEW38557.1"/>
    <property type="molecule type" value="Genomic_DNA"/>
</dbReference>
<evidence type="ECO:0000313" key="1">
    <source>
        <dbReference type="EMBL" id="SEW38557.1"/>
    </source>
</evidence>
<reference evidence="1 2" key="1">
    <citation type="submission" date="2016-10" db="EMBL/GenBank/DDBJ databases">
        <authorList>
            <person name="de Groot N.N."/>
        </authorList>
    </citation>
    <scope>NUCLEOTIDE SEQUENCE [LARGE SCALE GENOMIC DNA]</scope>
    <source>
        <strain evidence="1 2">DSM 29439</strain>
    </source>
</reference>
<organism evidence="1 2">
    <name type="scientific">Aliiroseovarius sediminilitoris</name>
    <dbReference type="NCBI Taxonomy" id="1173584"/>
    <lineage>
        <taxon>Bacteria</taxon>
        <taxon>Pseudomonadati</taxon>
        <taxon>Pseudomonadota</taxon>
        <taxon>Alphaproteobacteria</taxon>
        <taxon>Rhodobacterales</taxon>
        <taxon>Paracoccaceae</taxon>
        <taxon>Aliiroseovarius</taxon>
    </lineage>
</organism>
<gene>
    <name evidence="1" type="ORF">SAMN05444851_3388</name>
</gene>
<evidence type="ECO:0000313" key="2">
    <source>
        <dbReference type="Proteomes" id="UP000199650"/>
    </source>
</evidence>
<dbReference type="InterPro" id="IPR018550">
    <property type="entry name" value="Lipid-A_deacylase-rel"/>
</dbReference>
<dbReference type="Pfam" id="PF09411">
    <property type="entry name" value="PagL"/>
    <property type="match status" value="1"/>
</dbReference>
<dbReference type="Gene3D" id="2.40.160.20">
    <property type="match status" value="1"/>
</dbReference>
<proteinExistence type="predicted"/>